<dbReference type="RefSeq" id="XP_008621228.1">
    <property type="nucleotide sequence ID" value="XM_008623006.1"/>
</dbReference>
<evidence type="ECO:0000313" key="2">
    <source>
        <dbReference type="Proteomes" id="UP000030762"/>
    </source>
</evidence>
<reference evidence="1 2" key="1">
    <citation type="submission" date="2012-04" db="EMBL/GenBank/DDBJ databases">
        <title>The Genome Sequence of Saprolegnia declina VS20.</title>
        <authorList>
            <consortium name="The Broad Institute Genome Sequencing Platform"/>
            <person name="Russ C."/>
            <person name="Nusbaum C."/>
            <person name="Tyler B."/>
            <person name="van West P."/>
            <person name="Dieguez-Uribeondo J."/>
            <person name="de Bruijn I."/>
            <person name="Tripathy S."/>
            <person name="Jiang R."/>
            <person name="Young S.K."/>
            <person name="Zeng Q."/>
            <person name="Gargeya S."/>
            <person name="Fitzgerald M."/>
            <person name="Haas B."/>
            <person name="Abouelleil A."/>
            <person name="Alvarado L."/>
            <person name="Arachchi H.M."/>
            <person name="Berlin A."/>
            <person name="Chapman S.B."/>
            <person name="Goldberg J."/>
            <person name="Griggs A."/>
            <person name="Gujja S."/>
            <person name="Hansen M."/>
            <person name="Howarth C."/>
            <person name="Imamovic A."/>
            <person name="Larimer J."/>
            <person name="McCowen C."/>
            <person name="Montmayeur A."/>
            <person name="Murphy C."/>
            <person name="Neiman D."/>
            <person name="Pearson M."/>
            <person name="Priest M."/>
            <person name="Roberts A."/>
            <person name="Saif S."/>
            <person name="Shea T."/>
            <person name="Sisk P."/>
            <person name="Sykes S."/>
            <person name="Wortman J."/>
            <person name="Nusbaum C."/>
            <person name="Birren B."/>
        </authorList>
    </citation>
    <scope>NUCLEOTIDE SEQUENCE [LARGE SCALE GENOMIC DNA]</scope>
    <source>
        <strain evidence="1 2">VS20</strain>
    </source>
</reference>
<dbReference type="Proteomes" id="UP000030762">
    <property type="component" value="Unassembled WGS sequence"/>
</dbReference>
<gene>
    <name evidence="1" type="ORF">SDRG_16786</name>
</gene>
<dbReference type="AlphaFoldDB" id="T0R078"/>
<evidence type="ECO:0000313" key="1">
    <source>
        <dbReference type="EMBL" id="EQC25378.1"/>
    </source>
</evidence>
<name>T0R078_SAPDV</name>
<proteinExistence type="predicted"/>
<organism evidence="1 2">
    <name type="scientific">Saprolegnia diclina (strain VS20)</name>
    <dbReference type="NCBI Taxonomy" id="1156394"/>
    <lineage>
        <taxon>Eukaryota</taxon>
        <taxon>Sar</taxon>
        <taxon>Stramenopiles</taxon>
        <taxon>Oomycota</taxon>
        <taxon>Saprolegniomycetes</taxon>
        <taxon>Saprolegniales</taxon>
        <taxon>Saprolegniaceae</taxon>
        <taxon>Saprolegnia</taxon>
    </lineage>
</organism>
<sequence>PSRSLPTSTPAGSMAATLGGSRELMATIAHYVPSAIALRTLLEVLPPAFLGDAWASVLRLLRHPKLDPSALWPIAQYRAIAAIIDPRGTVNVWTLPELQPLWAMGVDVAFKSPRDDYIDWRRHVPPHFSNMQVFGVQTSAMINVARGVWTSCMIHLSPSSTLKIVEHYASELAATPSLRHVLISFAQIDTLLDSDPNECVFFNDAPFRPNLPPHVWAALSPLHIMDITIVGRGLMWVNRDLRLAVQWLMSRPMRRLTRHAITPLPVDLVTAATAGSALTHAAIDFDSLDDVVAIVVSALNRMPRHAYLELLNVQDGRQLSIVTRILTCQ</sequence>
<accession>T0R078</accession>
<dbReference type="VEuPathDB" id="FungiDB:SDRG_16786"/>
<dbReference type="InParanoid" id="T0R078"/>
<keyword evidence="2" id="KW-1185">Reference proteome</keyword>
<dbReference type="GeneID" id="19957513"/>
<protein>
    <submittedName>
        <fullName evidence="1">Uncharacterized protein</fullName>
    </submittedName>
</protein>
<feature type="non-terminal residue" evidence="1">
    <location>
        <position position="1"/>
    </location>
</feature>
<dbReference type="EMBL" id="JH767283">
    <property type="protein sequence ID" value="EQC25378.1"/>
    <property type="molecule type" value="Genomic_DNA"/>
</dbReference>